<proteinExistence type="predicted"/>
<accession>A0A382U864</accession>
<protein>
    <submittedName>
        <fullName evidence="1">Uncharacterized protein</fullName>
    </submittedName>
</protein>
<dbReference type="InterPro" id="IPR012683">
    <property type="entry name" value="CHP02302_TM"/>
</dbReference>
<dbReference type="Pfam" id="PF13779">
    <property type="entry name" value="DUF4175"/>
    <property type="match status" value="1"/>
</dbReference>
<evidence type="ECO:0000313" key="1">
    <source>
        <dbReference type="EMBL" id="SVD29981.1"/>
    </source>
</evidence>
<organism evidence="1">
    <name type="scientific">marine metagenome</name>
    <dbReference type="NCBI Taxonomy" id="408172"/>
    <lineage>
        <taxon>unclassified sequences</taxon>
        <taxon>metagenomes</taxon>
        <taxon>ecological metagenomes</taxon>
    </lineage>
</organism>
<dbReference type="EMBL" id="UINC01141940">
    <property type="protein sequence ID" value="SVD29981.1"/>
    <property type="molecule type" value="Genomic_DNA"/>
</dbReference>
<dbReference type="AlphaFoldDB" id="A0A382U864"/>
<gene>
    <name evidence="1" type="ORF">METZ01_LOCUS382835</name>
</gene>
<name>A0A382U864_9ZZZZ</name>
<sequence length="296" mass="32581">MPPLKLDPNSTEPVVAVQGSTLMLRVFGGATVPRLLVDGAAIPFKRIDERNFEFSGTIEAGQNLVVTSGDIALAEWPVAIIADQPPIIDSDKPPQVTSRQALRLSYKASDDYGLARVWANIRLPIITKTTNSGTDDVTEENARAEEEEIMSLELPISPPGAAKSQDGGYFDLTPHPWAGRRVMLHYLAKDQRGQVGMAEVVILRLPELQFHHPVARAIVEQRRILSQAPDKRLLVALALFAISSGPETYGDDEIAYLMIWTTARRLQLKRGKSVSPVMDILWKIALRIEDGVMSVA</sequence>
<feature type="non-terminal residue" evidence="1">
    <location>
        <position position="296"/>
    </location>
</feature>
<reference evidence="1" key="1">
    <citation type="submission" date="2018-05" db="EMBL/GenBank/DDBJ databases">
        <authorList>
            <person name="Lanie J.A."/>
            <person name="Ng W.-L."/>
            <person name="Kazmierczak K.M."/>
            <person name="Andrzejewski T.M."/>
            <person name="Davidsen T.M."/>
            <person name="Wayne K.J."/>
            <person name="Tettelin H."/>
            <person name="Glass J.I."/>
            <person name="Rusch D."/>
            <person name="Podicherti R."/>
            <person name="Tsui H.-C.T."/>
            <person name="Winkler M.E."/>
        </authorList>
    </citation>
    <scope>NUCLEOTIDE SEQUENCE</scope>
</reference>